<accession>A0A1F6DHZ9</accession>
<reference evidence="2 3" key="1">
    <citation type="journal article" date="2016" name="Nat. Commun.">
        <title>Thousands of microbial genomes shed light on interconnected biogeochemical processes in an aquifer system.</title>
        <authorList>
            <person name="Anantharaman K."/>
            <person name="Brown C.T."/>
            <person name="Hug L.A."/>
            <person name="Sharon I."/>
            <person name="Castelle C.J."/>
            <person name="Probst A.J."/>
            <person name="Thomas B.C."/>
            <person name="Singh A."/>
            <person name="Wilkins M.J."/>
            <person name="Karaoz U."/>
            <person name="Brodie E.L."/>
            <person name="Williams K.H."/>
            <person name="Hubbard S.S."/>
            <person name="Banfield J.F."/>
        </authorList>
    </citation>
    <scope>NUCLEOTIDE SEQUENCE [LARGE SCALE GENOMIC DNA]</scope>
</reference>
<dbReference type="Gene3D" id="3.90.280.10">
    <property type="entry name" value="PEBP-like"/>
    <property type="match status" value="1"/>
</dbReference>
<evidence type="ECO:0000313" key="3">
    <source>
        <dbReference type="Proteomes" id="UP000176377"/>
    </source>
</evidence>
<dbReference type="InterPro" id="IPR008914">
    <property type="entry name" value="PEBP"/>
</dbReference>
<dbReference type="PANTHER" id="PTHR30289">
    <property type="entry name" value="UNCHARACTERIZED PROTEIN YBCL-RELATED"/>
    <property type="match status" value="1"/>
</dbReference>
<feature type="compositionally biased region" description="Gly residues" evidence="1">
    <location>
        <begin position="87"/>
        <end position="96"/>
    </location>
</feature>
<evidence type="ECO:0000313" key="2">
    <source>
        <dbReference type="EMBL" id="OGG60632.1"/>
    </source>
</evidence>
<dbReference type="Pfam" id="PF01161">
    <property type="entry name" value="PBP"/>
    <property type="match status" value="1"/>
</dbReference>
<dbReference type="EMBL" id="MFLA01000004">
    <property type="protein sequence ID" value="OGG60632.1"/>
    <property type="molecule type" value="Genomic_DNA"/>
</dbReference>
<dbReference type="PANTHER" id="PTHR30289:SF1">
    <property type="entry name" value="PEBP (PHOSPHATIDYLETHANOLAMINE-BINDING PROTEIN) FAMILY PROTEIN"/>
    <property type="match status" value="1"/>
</dbReference>
<proteinExistence type="predicted"/>
<comment type="caution">
    <text evidence="2">The sequence shown here is derived from an EMBL/GenBank/DDBJ whole genome shotgun (WGS) entry which is preliminary data.</text>
</comment>
<organism evidence="2 3">
    <name type="scientific">Candidatus Kaiserbacteria bacterium RIFCSPHIGHO2_01_FULL_56_24</name>
    <dbReference type="NCBI Taxonomy" id="1798487"/>
    <lineage>
        <taxon>Bacteria</taxon>
        <taxon>Candidatus Kaiseribacteriota</taxon>
    </lineage>
</organism>
<protein>
    <submittedName>
        <fullName evidence="2">Kinase inhibitor</fullName>
    </submittedName>
</protein>
<dbReference type="NCBIfam" id="TIGR00481">
    <property type="entry name" value="YbhB/YbcL family Raf kinase inhibitor-like protein"/>
    <property type="match status" value="1"/>
</dbReference>
<dbReference type="AlphaFoldDB" id="A0A1F6DHZ9"/>
<dbReference type="InterPro" id="IPR036610">
    <property type="entry name" value="PEBP-like_sf"/>
</dbReference>
<dbReference type="CDD" id="cd00865">
    <property type="entry name" value="PEBP_bact_arch"/>
    <property type="match status" value="1"/>
</dbReference>
<dbReference type="SUPFAM" id="SSF49777">
    <property type="entry name" value="PEBP-like"/>
    <property type="match status" value="1"/>
</dbReference>
<dbReference type="Proteomes" id="UP000176377">
    <property type="component" value="Unassembled WGS sequence"/>
</dbReference>
<sequence>MFSLTSPAFANGESIPAKYTCDGERTLNPPLTFHDIPNGTQSLVLIMEDPDVPRALKPDGMFDHWVLFNIAPFVSQIPEGESSGLQGLNGSGGHGYSGPCPPSEHEPSEHRYFFRLYALDRELALPYGVSKQKVFEAMEGHMLAETELMGRYRKLVKKTV</sequence>
<dbReference type="InterPro" id="IPR005247">
    <property type="entry name" value="YbhB_YbcL/LppC-like"/>
</dbReference>
<name>A0A1F6DHZ9_9BACT</name>
<feature type="region of interest" description="Disordered" evidence="1">
    <location>
        <begin position="81"/>
        <end position="104"/>
    </location>
</feature>
<evidence type="ECO:0000256" key="1">
    <source>
        <dbReference type="SAM" id="MobiDB-lite"/>
    </source>
</evidence>
<gene>
    <name evidence="2" type="ORF">A2765_03585</name>
</gene>